<dbReference type="InterPro" id="IPR000109">
    <property type="entry name" value="POT_fam"/>
</dbReference>
<feature type="transmembrane region" description="Helical" evidence="11">
    <location>
        <begin position="712"/>
        <end position="736"/>
    </location>
</feature>
<evidence type="ECO:0000256" key="4">
    <source>
        <dbReference type="ARBA" id="ARBA00022692"/>
    </source>
</evidence>
<feature type="transmembrane region" description="Helical" evidence="11">
    <location>
        <begin position="276"/>
        <end position="299"/>
    </location>
</feature>
<evidence type="ECO:0000256" key="8">
    <source>
        <dbReference type="ARBA" id="ARBA00023136"/>
    </source>
</evidence>
<evidence type="ECO:0000256" key="5">
    <source>
        <dbReference type="ARBA" id="ARBA00022856"/>
    </source>
</evidence>
<organism evidence="12 13">
    <name type="scientific">Amphibalanus amphitrite</name>
    <name type="common">Striped barnacle</name>
    <name type="synonym">Balanus amphitrite</name>
    <dbReference type="NCBI Taxonomy" id="1232801"/>
    <lineage>
        <taxon>Eukaryota</taxon>
        <taxon>Metazoa</taxon>
        <taxon>Ecdysozoa</taxon>
        <taxon>Arthropoda</taxon>
        <taxon>Crustacea</taxon>
        <taxon>Multicrustacea</taxon>
        <taxon>Cirripedia</taxon>
        <taxon>Thoracica</taxon>
        <taxon>Thoracicalcarea</taxon>
        <taxon>Balanomorpha</taxon>
        <taxon>Balanoidea</taxon>
        <taxon>Balanidae</taxon>
        <taxon>Amphibalaninae</taxon>
        <taxon>Amphibalanus</taxon>
    </lineage>
</organism>
<name>A0A6A4W9E9_AMPAM</name>
<keyword evidence="8 11" id="KW-0472">Membrane</keyword>
<dbReference type="Gene3D" id="1.20.1250.20">
    <property type="entry name" value="MFS general substrate transporter like domains"/>
    <property type="match status" value="3"/>
</dbReference>
<comment type="similarity">
    <text evidence="2 10">Belongs to the major facilitator superfamily. Proton-dependent oligopeptide transporter (POT/PTR) (TC 2.A.17) family.</text>
</comment>
<feature type="transmembrane region" description="Helical" evidence="11">
    <location>
        <begin position="436"/>
        <end position="457"/>
    </location>
</feature>
<feature type="transmembrane region" description="Helical" evidence="11">
    <location>
        <begin position="209"/>
        <end position="231"/>
    </location>
</feature>
<keyword evidence="4 10" id="KW-0812">Transmembrane</keyword>
<dbReference type="FunFam" id="1.20.1250.20:FF:000379">
    <property type="entry name" value="Uncharacterized protein, isoform A"/>
    <property type="match status" value="1"/>
</dbReference>
<evidence type="ECO:0000256" key="1">
    <source>
        <dbReference type="ARBA" id="ARBA00004141"/>
    </source>
</evidence>
<feature type="transmembrane region" description="Helical" evidence="11">
    <location>
        <begin position="237"/>
        <end position="256"/>
    </location>
</feature>
<dbReference type="FunFam" id="1.20.1250.20:FF:000049">
    <property type="entry name" value="Solute carrier family 15 member 2"/>
    <property type="match status" value="1"/>
</dbReference>
<dbReference type="InterPro" id="IPR018456">
    <property type="entry name" value="PTR2_symporter_CS"/>
</dbReference>
<feature type="transmembrane region" description="Helical" evidence="11">
    <location>
        <begin position="388"/>
        <end position="406"/>
    </location>
</feature>
<evidence type="ECO:0000256" key="3">
    <source>
        <dbReference type="ARBA" id="ARBA00022448"/>
    </source>
</evidence>
<evidence type="ECO:0000313" key="12">
    <source>
        <dbReference type="EMBL" id="KAF0300280.1"/>
    </source>
</evidence>
<dbReference type="GO" id="GO:0022857">
    <property type="term" value="F:transmembrane transporter activity"/>
    <property type="evidence" value="ECO:0007669"/>
    <property type="project" value="InterPro"/>
</dbReference>
<gene>
    <name evidence="12" type="primary">yin_1</name>
    <name evidence="12" type="ORF">FJT64_027232</name>
</gene>
<sequence>MAENVPLLVGERDRADVYIRKGSRLLRRSDSSDDDLDKTKHKYPKPVFFIIGNEFCERFSFYGMKGIGSPAAEGCYDADRNISRAHGEQWLLADCGGVAYCSYGNTLLFSCPMSAGCRRIGDGDATAAFPRCCPRYACDACYSEQLGRQFSLGSHWTETILTIYLRNELGYSDDAATVVYHTFNMFCYFTPILGAILADTLLGKFKTIFYISIVYCIGNILLSLAATPPLYFPQTEISILGLALIALGTGGIKPCVSAFGGDQFVLPQQELQLQQFFSIFYFAINAGSLISTVLTPILRNDVHCFGSDSCYPLAFGVPAVLMIVALILFLIGKPWYKCTPPQGNVILEVGGVITHAVSKKVTSSDKRDHWLDHADDKYSQKLIADVKAVLSVLFLYIPIPIFWALFDQQGSRWTLQATQMNGEVGSWLVLPDQIQVVNPLLILALIPCFQTFIYPAFSKCNLLKKPLQRMGVGGMLAVLSFILAGLVELKLESQQPVLPDPGMAHLRIVNSLPCSATVTPSWQSEPLVLPSMEIHRFIVSSETEKLRVDFSVGDCAGTTLNVKQGSQELVVRNMKSSTSMLLNSFGTLQLLQTEHLDDLHKDLEKGYPKLKVLYSMPGVSNGSTIRMTGNPENTVTFKTGASNFGDTEYQIVYPEEYKVFLPRASGEISDDPVTSDLYPRLGGSYSLLVVRDEQGHEFQKMFTLTEPNSVHMFWLIPQYFVITVGEVMFSITGLEFSFTQAPVQMKSVLQAAWLLTVSFGNLLDVVIVEMEVSDKQSHEFFFFAALMFLDMLLFCFLAYRYKYVEDKVEG</sequence>
<evidence type="ECO:0000256" key="7">
    <source>
        <dbReference type="ARBA" id="ARBA00022989"/>
    </source>
</evidence>
<comment type="caution">
    <text evidence="12">The sequence shown here is derived from an EMBL/GenBank/DDBJ whole genome shotgun (WGS) entry which is preliminary data.</text>
</comment>
<dbReference type="InterPro" id="IPR036259">
    <property type="entry name" value="MFS_trans_sf"/>
</dbReference>
<dbReference type="GO" id="GO:0015031">
    <property type="term" value="P:protein transport"/>
    <property type="evidence" value="ECO:0007669"/>
    <property type="project" value="UniProtKB-KW"/>
</dbReference>
<protein>
    <recommendedName>
        <fullName evidence="9">Oligopeptide transporter 1</fullName>
    </recommendedName>
</protein>
<dbReference type="OrthoDB" id="8904098at2759"/>
<evidence type="ECO:0000256" key="2">
    <source>
        <dbReference type="ARBA" id="ARBA00005982"/>
    </source>
</evidence>
<dbReference type="Proteomes" id="UP000440578">
    <property type="component" value="Unassembled WGS sequence"/>
</dbReference>
<feature type="transmembrane region" description="Helical" evidence="11">
    <location>
        <begin position="780"/>
        <end position="799"/>
    </location>
</feature>
<feature type="transmembrane region" description="Helical" evidence="11">
    <location>
        <begin position="178"/>
        <end position="197"/>
    </location>
</feature>
<feature type="transmembrane region" description="Helical" evidence="11">
    <location>
        <begin position="748"/>
        <end position="768"/>
    </location>
</feature>
<evidence type="ECO:0000256" key="9">
    <source>
        <dbReference type="ARBA" id="ARBA00078114"/>
    </source>
</evidence>
<dbReference type="CDD" id="cd17347">
    <property type="entry name" value="MFS_SLC15A1_2_like"/>
    <property type="match status" value="1"/>
</dbReference>
<comment type="subcellular location">
    <subcellularLocation>
        <location evidence="1 10">Membrane</location>
        <topology evidence="1 10">Multi-pass membrane protein</topology>
    </subcellularLocation>
</comment>
<evidence type="ECO:0000256" key="11">
    <source>
        <dbReference type="SAM" id="Phobius"/>
    </source>
</evidence>
<dbReference type="EMBL" id="VIIS01001275">
    <property type="protein sequence ID" value="KAF0300280.1"/>
    <property type="molecule type" value="Genomic_DNA"/>
</dbReference>
<feature type="transmembrane region" description="Helical" evidence="11">
    <location>
        <begin position="469"/>
        <end position="487"/>
    </location>
</feature>
<proteinExistence type="inferred from homology"/>
<dbReference type="PROSITE" id="PS01022">
    <property type="entry name" value="PTR2_1"/>
    <property type="match status" value="1"/>
</dbReference>
<reference evidence="12 13" key="1">
    <citation type="submission" date="2019-07" db="EMBL/GenBank/DDBJ databases">
        <title>Draft genome assembly of a fouling barnacle, Amphibalanus amphitrite (Darwin, 1854): The first reference genome for Thecostraca.</title>
        <authorList>
            <person name="Kim W."/>
        </authorList>
    </citation>
    <scope>NUCLEOTIDE SEQUENCE [LARGE SCALE GENOMIC DNA]</scope>
    <source>
        <strain evidence="12">SNU_AA5</strain>
        <tissue evidence="12">Soma without cirri and trophi</tissue>
    </source>
</reference>
<dbReference type="GO" id="GO:0006857">
    <property type="term" value="P:oligopeptide transport"/>
    <property type="evidence" value="ECO:0007669"/>
    <property type="project" value="InterPro"/>
</dbReference>
<dbReference type="GO" id="GO:0016020">
    <property type="term" value="C:membrane"/>
    <property type="evidence" value="ECO:0007669"/>
    <property type="project" value="UniProtKB-SubCell"/>
</dbReference>
<dbReference type="AlphaFoldDB" id="A0A6A4W9E9"/>
<keyword evidence="5" id="KW-0571">Peptide transport</keyword>
<feature type="transmembrane region" description="Helical" evidence="11">
    <location>
        <begin position="311"/>
        <end position="331"/>
    </location>
</feature>
<dbReference type="PROSITE" id="PS01023">
    <property type="entry name" value="PTR2_2"/>
    <property type="match status" value="1"/>
</dbReference>
<accession>A0A6A4W9E9</accession>
<evidence type="ECO:0000313" key="13">
    <source>
        <dbReference type="Proteomes" id="UP000440578"/>
    </source>
</evidence>
<keyword evidence="3 10" id="KW-0813">Transport</keyword>
<dbReference type="SUPFAM" id="SSF103473">
    <property type="entry name" value="MFS general substrate transporter"/>
    <property type="match status" value="1"/>
</dbReference>
<keyword evidence="13" id="KW-1185">Reference proteome</keyword>
<dbReference type="PANTHER" id="PTHR11654">
    <property type="entry name" value="OLIGOPEPTIDE TRANSPORTER-RELATED"/>
    <property type="match status" value="1"/>
</dbReference>
<evidence type="ECO:0000256" key="6">
    <source>
        <dbReference type="ARBA" id="ARBA00022927"/>
    </source>
</evidence>
<evidence type="ECO:0000256" key="10">
    <source>
        <dbReference type="RuleBase" id="RU003755"/>
    </source>
</evidence>
<keyword evidence="6" id="KW-0653">Protein transport</keyword>
<dbReference type="Pfam" id="PF00854">
    <property type="entry name" value="PTR2"/>
    <property type="match status" value="2"/>
</dbReference>
<keyword evidence="7 11" id="KW-1133">Transmembrane helix</keyword>